<dbReference type="Proteomes" id="UP000237000">
    <property type="component" value="Unassembled WGS sequence"/>
</dbReference>
<organism evidence="1 2">
    <name type="scientific">Trema orientale</name>
    <name type="common">Charcoal tree</name>
    <name type="synonym">Celtis orientalis</name>
    <dbReference type="NCBI Taxonomy" id="63057"/>
    <lineage>
        <taxon>Eukaryota</taxon>
        <taxon>Viridiplantae</taxon>
        <taxon>Streptophyta</taxon>
        <taxon>Embryophyta</taxon>
        <taxon>Tracheophyta</taxon>
        <taxon>Spermatophyta</taxon>
        <taxon>Magnoliopsida</taxon>
        <taxon>eudicotyledons</taxon>
        <taxon>Gunneridae</taxon>
        <taxon>Pentapetalae</taxon>
        <taxon>rosids</taxon>
        <taxon>fabids</taxon>
        <taxon>Rosales</taxon>
        <taxon>Cannabaceae</taxon>
        <taxon>Trema</taxon>
    </lineage>
</organism>
<gene>
    <name evidence="1" type="ORF">TorRG33x02_018850</name>
</gene>
<comment type="caution">
    <text evidence="1">The sequence shown here is derived from an EMBL/GenBank/DDBJ whole genome shotgun (WGS) entry which is preliminary data.</text>
</comment>
<protein>
    <submittedName>
        <fullName evidence="1">Uncharacterized protein</fullName>
    </submittedName>
</protein>
<dbReference type="OrthoDB" id="10285040at2759"/>
<dbReference type="EMBL" id="JXTC01000005">
    <property type="protein sequence ID" value="POO02101.1"/>
    <property type="molecule type" value="Genomic_DNA"/>
</dbReference>
<reference evidence="2" key="1">
    <citation type="submission" date="2016-06" db="EMBL/GenBank/DDBJ databases">
        <title>Parallel loss of symbiosis genes in relatives of nitrogen-fixing non-legume Parasponia.</title>
        <authorList>
            <person name="Van Velzen R."/>
            <person name="Holmer R."/>
            <person name="Bu F."/>
            <person name="Rutten L."/>
            <person name="Van Zeijl A."/>
            <person name="Liu W."/>
            <person name="Santuari L."/>
            <person name="Cao Q."/>
            <person name="Sharma T."/>
            <person name="Shen D."/>
            <person name="Roswanjaya Y."/>
            <person name="Wardhani T."/>
            <person name="Kalhor M.S."/>
            <person name="Jansen J."/>
            <person name="Van den Hoogen J."/>
            <person name="Gungor B."/>
            <person name="Hartog M."/>
            <person name="Hontelez J."/>
            <person name="Verver J."/>
            <person name="Yang W.-C."/>
            <person name="Schijlen E."/>
            <person name="Repin R."/>
            <person name="Schilthuizen M."/>
            <person name="Schranz E."/>
            <person name="Heidstra R."/>
            <person name="Miyata K."/>
            <person name="Fedorova E."/>
            <person name="Kohlen W."/>
            <person name="Bisseling T."/>
            <person name="Smit S."/>
            <person name="Geurts R."/>
        </authorList>
    </citation>
    <scope>NUCLEOTIDE SEQUENCE [LARGE SCALE GENOMIC DNA]</scope>
    <source>
        <strain evidence="2">cv. RG33-2</strain>
    </source>
</reference>
<evidence type="ECO:0000313" key="2">
    <source>
        <dbReference type="Proteomes" id="UP000237000"/>
    </source>
</evidence>
<evidence type="ECO:0000313" key="1">
    <source>
        <dbReference type="EMBL" id="POO02101.1"/>
    </source>
</evidence>
<proteinExistence type="predicted"/>
<sequence length="101" mass="10941">MVHMVESSHFWGPEGLLIEAQSETNMNAGLVAVSLVNKTQNDSKDKIGGGTRSNGALLKPAHWVCGHVAGGVEGTNLMILYSTGRKLRNWLINTTPKNNRN</sequence>
<accession>A0A2P5FWB8</accession>
<dbReference type="InParanoid" id="A0A2P5FWB8"/>
<dbReference type="AlphaFoldDB" id="A0A2P5FWB8"/>
<name>A0A2P5FWB8_TREOI</name>
<keyword evidence="2" id="KW-1185">Reference proteome</keyword>